<dbReference type="EMBL" id="JAGZSV010000132">
    <property type="protein sequence ID" value="MBS6941194.1"/>
    <property type="molecule type" value="Genomic_DNA"/>
</dbReference>
<evidence type="ECO:0000256" key="1">
    <source>
        <dbReference type="SAM" id="MobiDB-lite"/>
    </source>
</evidence>
<sequence length="680" mass="67039">MKRAFARRASTSVRAADSVCGPRTVCRTVLAFALACGLAGCSPVDDSAQDAIEEEAALPADSSASADGMDFSYSDRDLDASYDESSATAIALSDEGVSIAGSGASVQDGLTVIESAGTYVVSGSLSDGAIQVAGGEQDKVRLVFDGVDIHCEDGPAVSVLSADTCFITLADASSNSLSDGASYTLAEGEDEPNATLYSKADLTLNGTGSLAIAGSYRHAVCSKDDLVIAGGSYRLSSAEDALRGKDCVKIADGEFSIDAGGDAVVSTNDEDADRGFVSIDGGSFSLTAGDDGIQAARYVRLAGGTFDMQAADDAVHSDVDALVGGGTFSIAAGDDAFHAEESIAVQEATVDVSSCYEGIEGAQVYLQGGDVRIVADDDAVNAASPDASQDGVAEQEEAPGQEGAVPGQEGAVSGQDAAMPDQGEQAPPSAMPADGRNGEWSGPDGSGGQGAADAGAGDLSQGIADRPAQPNADASGAAPQADAAGGGAGMGDASCVIEITGGYYVLESGGDTLDSNGSIALGGGVVLAQSAMGTSDFALDYDIEATVDGGVLIALGGTGMAQSLTSGSQAFAMANVEGSAGETISVVDANNEVLASFTAQCDFVAAVASASGMVEGSTYRIVVGDAVSGANEDGYASQGVLETSGATEVTASCSAQSGFAGAAPNGQQAAARMPGDTSVG</sequence>
<accession>A0A943Z7Z3</accession>
<evidence type="ECO:0000313" key="3">
    <source>
        <dbReference type="Proteomes" id="UP000727506"/>
    </source>
</evidence>
<name>A0A943Z7Z3_9ACTN</name>
<feature type="region of interest" description="Disordered" evidence="1">
    <location>
        <begin position="660"/>
        <end position="680"/>
    </location>
</feature>
<gene>
    <name evidence="2" type="ORF">KH142_06940</name>
</gene>
<feature type="compositionally biased region" description="Low complexity" evidence="1">
    <location>
        <begin position="660"/>
        <end position="671"/>
    </location>
</feature>
<comment type="caution">
    <text evidence="2">The sequence shown here is derived from an EMBL/GenBank/DDBJ whole genome shotgun (WGS) entry which is preliminary data.</text>
</comment>
<dbReference type="Proteomes" id="UP000727506">
    <property type="component" value="Unassembled WGS sequence"/>
</dbReference>
<feature type="compositionally biased region" description="Low complexity" evidence="1">
    <location>
        <begin position="472"/>
        <end position="483"/>
    </location>
</feature>
<reference evidence="2" key="1">
    <citation type="submission" date="2021-02" db="EMBL/GenBank/DDBJ databases">
        <title>Infant gut strain persistence is associated with maternal origin, phylogeny, and functional potential including surface adhesion and iron acquisition.</title>
        <authorList>
            <person name="Lou Y.C."/>
        </authorList>
    </citation>
    <scope>NUCLEOTIDE SEQUENCE</scope>
    <source>
        <strain evidence="2">L2_039_000G1_dasL2_039_000G1_concoct_11</strain>
    </source>
</reference>
<feature type="region of interest" description="Disordered" evidence="1">
    <location>
        <begin position="382"/>
        <end position="489"/>
    </location>
</feature>
<organism evidence="2 3">
    <name type="scientific">Slackia piriformis</name>
    <dbReference type="NCBI Taxonomy" id="626934"/>
    <lineage>
        <taxon>Bacteria</taxon>
        <taxon>Bacillati</taxon>
        <taxon>Actinomycetota</taxon>
        <taxon>Coriobacteriia</taxon>
        <taxon>Eggerthellales</taxon>
        <taxon>Eggerthellaceae</taxon>
        <taxon>Slackia</taxon>
    </lineage>
</organism>
<dbReference type="InterPro" id="IPR025584">
    <property type="entry name" value="Cthe_2159"/>
</dbReference>
<evidence type="ECO:0000313" key="2">
    <source>
        <dbReference type="EMBL" id="MBS6941194.1"/>
    </source>
</evidence>
<proteinExistence type="predicted"/>
<dbReference type="Pfam" id="PF14262">
    <property type="entry name" value="Cthe_2159"/>
    <property type="match status" value="1"/>
</dbReference>
<protein>
    <submittedName>
        <fullName evidence="2">Carbohydrate-binding domain-containing protein</fullName>
    </submittedName>
</protein>
<dbReference type="AlphaFoldDB" id="A0A943Z7Z3"/>
<feature type="compositionally biased region" description="Low complexity" evidence="1">
    <location>
        <begin position="451"/>
        <end position="462"/>
    </location>
</feature>